<gene>
    <name evidence="1" type="ORF">LNP81_07295</name>
</gene>
<dbReference type="Proteomes" id="UP001430679">
    <property type="component" value="Unassembled WGS sequence"/>
</dbReference>
<accession>A0ABS8MBK2</accession>
<comment type="caution">
    <text evidence="1">The sequence shown here is derived from an EMBL/GenBank/DDBJ whole genome shotgun (WGS) entry which is preliminary data.</text>
</comment>
<evidence type="ECO:0000313" key="2">
    <source>
        <dbReference type="Proteomes" id="UP001430679"/>
    </source>
</evidence>
<protein>
    <submittedName>
        <fullName evidence="1">Uncharacterized protein</fullName>
    </submittedName>
</protein>
<organism evidence="1 2">
    <name type="scientific">Flavobacterium piscisymbiosum</name>
    <dbReference type="NCBI Taxonomy" id="2893753"/>
    <lineage>
        <taxon>Bacteria</taxon>
        <taxon>Pseudomonadati</taxon>
        <taxon>Bacteroidota</taxon>
        <taxon>Flavobacteriia</taxon>
        <taxon>Flavobacteriales</taxon>
        <taxon>Flavobacteriaceae</taxon>
        <taxon>Flavobacterium</taxon>
    </lineage>
</organism>
<reference evidence="1" key="1">
    <citation type="submission" date="2021-11" db="EMBL/GenBank/DDBJ databases">
        <title>Description of novel Flavobacterium species.</title>
        <authorList>
            <person name="Saticioglu I.B."/>
            <person name="Ay H."/>
            <person name="Altun S."/>
            <person name="Duman M."/>
        </authorList>
    </citation>
    <scope>NUCLEOTIDE SEQUENCE</scope>
    <source>
        <strain evidence="1">F-30</strain>
    </source>
</reference>
<sequence>MAIIQLQSSVSNYNNFRKSKMRLNERQIQYGFDYYFKEEVDKIRCITEVSEYKGETNLRICCTQLDSFTPKFQSVKEKKRVLNEWCDFLKNSPHSFTELTFVSRMPQELFDAVCCQKNLKNLKIK</sequence>
<keyword evidence="2" id="KW-1185">Reference proteome</keyword>
<name>A0ABS8MBK2_9FLAO</name>
<evidence type="ECO:0000313" key="1">
    <source>
        <dbReference type="EMBL" id="MCC9062798.1"/>
    </source>
</evidence>
<proteinExistence type="predicted"/>
<dbReference type="EMBL" id="JAJJMM010000001">
    <property type="protein sequence ID" value="MCC9062798.1"/>
    <property type="molecule type" value="Genomic_DNA"/>
</dbReference>
<dbReference type="RefSeq" id="WP_230034614.1">
    <property type="nucleotide sequence ID" value="NZ_JAJJMM010000001.1"/>
</dbReference>